<dbReference type="EMBL" id="FNBN01000002">
    <property type="protein sequence ID" value="SDF70070.1"/>
    <property type="molecule type" value="Genomic_DNA"/>
</dbReference>
<protein>
    <submittedName>
        <fullName evidence="1">Uncharacterized protein</fullName>
    </submittedName>
</protein>
<name>A0A1G7N9U3_CHIFI</name>
<reference evidence="1 2" key="1">
    <citation type="submission" date="2016-10" db="EMBL/GenBank/DDBJ databases">
        <authorList>
            <person name="de Groot N.N."/>
        </authorList>
    </citation>
    <scope>NUCLEOTIDE SEQUENCE [LARGE SCALE GENOMIC DNA]</scope>
    <source>
        <strain evidence="1 2">DSM 527</strain>
    </source>
</reference>
<dbReference type="OrthoDB" id="672632at2"/>
<gene>
    <name evidence="1" type="ORF">SAMN04488121_102697</name>
</gene>
<accession>A0A1G7N9U3</accession>
<evidence type="ECO:0000313" key="1">
    <source>
        <dbReference type="EMBL" id="SDF70070.1"/>
    </source>
</evidence>
<dbReference type="AlphaFoldDB" id="A0A1G7N9U3"/>
<dbReference type="Proteomes" id="UP000199045">
    <property type="component" value="Unassembled WGS sequence"/>
</dbReference>
<sequence length="207" mass="23413">MAKFVGGPPPFIGTRDNVTIYLMNGEYFIRSKSSLTGKRVKRDPAFARTMEYAGWLKKASVIASLVYRQLPENGRVYKQYRELVGKAMGLLKEGLDEDAVLILLEAAYLPDHLADYLPNHLSDNSSDNSSDNLREEDSMFVKCPGLEKSGKIGNDDGRRGIVLYKVFGKDVFEKDAFARRRKSIRSRRLQARVKLQPATIKFLPYDG</sequence>
<organism evidence="1 2">
    <name type="scientific">Chitinophaga filiformis</name>
    <name type="common">Myxococcus filiformis</name>
    <name type="synonym">Flexibacter filiformis</name>
    <dbReference type="NCBI Taxonomy" id="104663"/>
    <lineage>
        <taxon>Bacteria</taxon>
        <taxon>Pseudomonadati</taxon>
        <taxon>Bacteroidota</taxon>
        <taxon>Chitinophagia</taxon>
        <taxon>Chitinophagales</taxon>
        <taxon>Chitinophagaceae</taxon>
        <taxon>Chitinophaga</taxon>
    </lineage>
</organism>
<evidence type="ECO:0000313" key="2">
    <source>
        <dbReference type="Proteomes" id="UP000199045"/>
    </source>
</evidence>
<proteinExistence type="predicted"/>
<dbReference type="RefSeq" id="WP_089831268.1">
    <property type="nucleotide sequence ID" value="NZ_FNBN01000002.1"/>
</dbReference>